<dbReference type="NCBIfam" id="TIGR02532">
    <property type="entry name" value="IV_pilin_GFxxxE"/>
    <property type="match status" value="1"/>
</dbReference>
<feature type="transmembrane region" description="Helical" evidence="1">
    <location>
        <begin position="12"/>
        <end position="33"/>
    </location>
</feature>
<evidence type="ECO:0000256" key="1">
    <source>
        <dbReference type="SAM" id="Phobius"/>
    </source>
</evidence>
<dbReference type="InterPro" id="IPR011453">
    <property type="entry name" value="DUF1559"/>
</dbReference>
<dbReference type="PROSITE" id="PS00409">
    <property type="entry name" value="PROKAR_NTER_METHYL"/>
    <property type="match status" value="1"/>
</dbReference>
<keyword evidence="1" id="KW-1133">Transmembrane helix</keyword>
<dbReference type="SUPFAM" id="SSF54523">
    <property type="entry name" value="Pili subunits"/>
    <property type="match status" value="1"/>
</dbReference>
<gene>
    <name evidence="3" type="ORF">Mal48_06870</name>
</gene>
<dbReference type="NCBIfam" id="TIGR04294">
    <property type="entry name" value="pre_pil_HX9DG"/>
    <property type="match status" value="1"/>
</dbReference>
<protein>
    <submittedName>
        <fullName evidence="3">Putative major pilin subunit</fullName>
    </submittedName>
</protein>
<accession>A0A517QIL0</accession>
<keyword evidence="1" id="KW-0812">Transmembrane</keyword>
<dbReference type="InterPro" id="IPR045584">
    <property type="entry name" value="Pilin-like"/>
</dbReference>
<evidence type="ECO:0000313" key="4">
    <source>
        <dbReference type="Proteomes" id="UP000315724"/>
    </source>
</evidence>
<dbReference type="KEGG" id="tpol:Mal48_06870"/>
<dbReference type="Pfam" id="PF07963">
    <property type="entry name" value="N_methyl"/>
    <property type="match status" value="1"/>
</dbReference>
<dbReference type="Gene3D" id="3.30.700.10">
    <property type="entry name" value="Glycoprotein, Type 4 Pilin"/>
    <property type="match status" value="1"/>
</dbReference>
<dbReference type="AlphaFoldDB" id="A0A517QIL0"/>
<dbReference type="EMBL" id="CP036267">
    <property type="protein sequence ID" value="QDT31454.1"/>
    <property type="molecule type" value="Genomic_DNA"/>
</dbReference>
<dbReference type="PANTHER" id="PTHR30093:SF2">
    <property type="entry name" value="TYPE II SECRETION SYSTEM PROTEIN H"/>
    <property type="match status" value="1"/>
</dbReference>
<organism evidence="3 4">
    <name type="scientific">Thalassoglobus polymorphus</name>
    <dbReference type="NCBI Taxonomy" id="2527994"/>
    <lineage>
        <taxon>Bacteria</taxon>
        <taxon>Pseudomonadati</taxon>
        <taxon>Planctomycetota</taxon>
        <taxon>Planctomycetia</taxon>
        <taxon>Planctomycetales</taxon>
        <taxon>Planctomycetaceae</taxon>
        <taxon>Thalassoglobus</taxon>
    </lineage>
</organism>
<evidence type="ECO:0000259" key="2">
    <source>
        <dbReference type="Pfam" id="PF07596"/>
    </source>
</evidence>
<sequence>MFTRHRSRGFTLIELLVVIAIIAILVALLLPAVQQAREAARRTQCKNNLKQWGLALHNYHDTMNVFPPALLNSGRYNDATYYGANRPGVLNTTGWVFLLPYIDQAGLYNQYDFNACSSMSSPYGHPVQQTDAVNAEAVSTKLNVLECPTAGVETSDYGAGTTTFYSRNDVNRANYFFATGYFTDYSSNYGANSGDPRLGAFGNNGAARMRDLTDGTSQTVLIGEGVGGPENKLSEHYGPWGLSGTHTSVHGRVVSGDDMRDPASFTPYSSNWHLNAAYNNDSLGRSYAWVFNSLHTGGGQFLMGDGSARFLNENMDYRTFCYLNYIHDGEVIGEF</sequence>
<dbReference type="OrthoDB" id="241095at2"/>
<name>A0A517QIL0_9PLAN</name>
<reference evidence="3 4" key="1">
    <citation type="submission" date="2019-02" db="EMBL/GenBank/DDBJ databases">
        <title>Deep-cultivation of Planctomycetes and their phenomic and genomic characterization uncovers novel biology.</title>
        <authorList>
            <person name="Wiegand S."/>
            <person name="Jogler M."/>
            <person name="Boedeker C."/>
            <person name="Pinto D."/>
            <person name="Vollmers J."/>
            <person name="Rivas-Marin E."/>
            <person name="Kohn T."/>
            <person name="Peeters S.H."/>
            <person name="Heuer A."/>
            <person name="Rast P."/>
            <person name="Oberbeckmann S."/>
            <person name="Bunk B."/>
            <person name="Jeske O."/>
            <person name="Meyerdierks A."/>
            <person name="Storesund J.E."/>
            <person name="Kallscheuer N."/>
            <person name="Luecker S."/>
            <person name="Lage O.M."/>
            <person name="Pohl T."/>
            <person name="Merkel B.J."/>
            <person name="Hornburger P."/>
            <person name="Mueller R.-W."/>
            <person name="Bruemmer F."/>
            <person name="Labrenz M."/>
            <person name="Spormann A.M."/>
            <person name="Op den Camp H."/>
            <person name="Overmann J."/>
            <person name="Amann R."/>
            <person name="Jetten M.S.M."/>
            <person name="Mascher T."/>
            <person name="Medema M.H."/>
            <person name="Devos D.P."/>
            <person name="Kaster A.-K."/>
            <person name="Ovreas L."/>
            <person name="Rohde M."/>
            <person name="Galperin M.Y."/>
            <person name="Jogler C."/>
        </authorList>
    </citation>
    <scope>NUCLEOTIDE SEQUENCE [LARGE SCALE GENOMIC DNA]</scope>
    <source>
        <strain evidence="3 4">Mal48</strain>
    </source>
</reference>
<dbReference type="Pfam" id="PF07596">
    <property type="entry name" value="SBP_bac_10"/>
    <property type="match status" value="1"/>
</dbReference>
<keyword evidence="4" id="KW-1185">Reference proteome</keyword>
<feature type="domain" description="DUF1559" evidence="2">
    <location>
        <begin position="34"/>
        <end position="316"/>
    </location>
</feature>
<evidence type="ECO:0000313" key="3">
    <source>
        <dbReference type="EMBL" id="QDT31454.1"/>
    </source>
</evidence>
<dbReference type="PANTHER" id="PTHR30093">
    <property type="entry name" value="GENERAL SECRETION PATHWAY PROTEIN G"/>
    <property type="match status" value="1"/>
</dbReference>
<dbReference type="Proteomes" id="UP000315724">
    <property type="component" value="Chromosome"/>
</dbReference>
<dbReference type="InterPro" id="IPR027558">
    <property type="entry name" value="Pre_pil_HX9DG_C"/>
</dbReference>
<dbReference type="RefSeq" id="WP_145205680.1">
    <property type="nucleotide sequence ID" value="NZ_CP036267.1"/>
</dbReference>
<keyword evidence="1" id="KW-0472">Membrane</keyword>
<proteinExistence type="predicted"/>
<dbReference type="InterPro" id="IPR012902">
    <property type="entry name" value="N_methyl_site"/>
</dbReference>